<dbReference type="InterPro" id="IPR045851">
    <property type="entry name" value="AMP-bd_C_sf"/>
</dbReference>
<keyword evidence="2 9" id="KW-0436">Ligase</keyword>
<comment type="pathway">
    <text evidence="4 9">Aromatic compound metabolism; phenylacetate degradation.</text>
</comment>
<evidence type="ECO:0000256" key="4">
    <source>
        <dbReference type="ARBA" id="ARBA00060591"/>
    </source>
</evidence>
<comment type="function">
    <text evidence="9">Catalyzes the activation of phenylacetic acid (PA) to phenylacetyl-CoA (PA-CoA).</text>
</comment>
<evidence type="ECO:0000313" key="12">
    <source>
        <dbReference type="EMBL" id="TCU88291.1"/>
    </source>
</evidence>
<dbReference type="PANTHER" id="PTHR43439:SF1">
    <property type="entry name" value="PHENYLACETATE-COENZYME A LIGASE"/>
    <property type="match status" value="1"/>
</dbReference>
<accession>A0A4V2VPB3</accession>
<dbReference type="EC" id="6.2.1.30" evidence="6 9"/>
<comment type="catalytic activity">
    <reaction evidence="9">
        <text>2-phenylacetate + ATP + CoA = phenylacetyl-CoA + AMP + diphosphate</text>
        <dbReference type="Rhea" id="RHEA:20956"/>
        <dbReference type="ChEBI" id="CHEBI:18401"/>
        <dbReference type="ChEBI" id="CHEBI:30616"/>
        <dbReference type="ChEBI" id="CHEBI:33019"/>
        <dbReference type="ChEBI" id="CHEBI:57287"/>
        <dbReference type="ChEBI" id="CHEBI:57390"/>
        <dbReference type="ChEBI" id="CHEBI:456215"/>
        <dbReference type="EC" id="6.2.1.30"/>
    </reaction>
</comment>
<dbReference type="SUPFAM" id="SSF56801">
    <property type="entry name" value="Acetyl-CoA synthetase-like"/>
    <property type="match status" value="1"/>
</dbReference>
<dbReference type="PIRSF" id="PIRSF006444">
    <property type="entry name" value="PaaK"/>
    <property type="match status" value="1"/>
</dbReference>
<dbReference type="FunFam" id="3.40.50.12780:FF:000016">
    <property type="entry name" value="Phenylacetate-coenzyme A ligase"/>
    <property type="match status" value="1"/>
</dbReference>
<sequence length="432" mass="47710">MTVRQPQPGDLEPIETASRDELQALQLERLRWSLQHAYDNVAHYKAKFDAAGVHPSDLKTLADLAKFPFTTKQDLRANYPFGMFAVPREKMARIHASSGTTGKPTVVGYTLKDIDNWANLVARSIRAGGGRAGDLVHIAYGYGLFTGGLGAHYGAERLGCTVIPMSGGQTEKQVQLITDFKPDIIMVTPSYMQVLIEEFARQGLDARESSLKIGIFGAEPWTEAMRKEIELGAGIDAVDIYGLSEVMGPGVASECIESKDGPAIWEDHFYPEIIDPETGEVVPDGSEGELVFTSLTKEAMPVIRYRTRDLTRLLPPTSRSMRRMGKIVGRSDDMLIIRGVNLFPTQVEELVLQEQGLGGQYQLVVTRDGLLDELMVRCELAVDAVDDGIGRRLGERIKNLIGVTATIRVEPNNSIERTLVGKARRVVDQRRK</sequence>
<comment type="similarity">
    <text evidence="5 9">Belongs to the phenylacetyl-CoA ligase family.</text>
</comment>
<dbReference type="CDD" id="cd05913">
    <property type="entry name" value="PaaK"/>
    <property type="match status" value="1"/>
</dbReference>
<gene>
    <name evidence="12" type="ORF">EV671_104110</name>
</gene>
<dbReference type="Gene3D" id="3.30.300.30">
    <property type="match status" value="1"/>
</dbReference>
<dbReference type="Proteomes" id="UP000295110">
    <property type="component" value="Unassembled WGS sequence"/>
</dbReference>
<dbReference type="OrthoDB" id="580775at2"/>
<dbReference type="InterPro" id="IPR011880">
    <property type="entry name" value="PA_CoA_ligase"/>
</dbReference>
<evidence type="ECO:0000256" key="2">
    <source>
        <dbReference type="ARBA" id="ARBA00022598"/>
    </source>
</evidence>
<evidence type="ECO:0000256" key="5">
    <source>
        <dbReference type="ARBA" id="ARBA00061566"/>
    </source>
</evidence>
<evidence type="ECO:0000256" key="8">
    <source>
        <dbReference type="ARBA" id="ARBA00075111"/>
    </source>
</evidence>
<feature type="domain" description="AMP-dependent synthetase/ligase" evidence="10">
    <location>
        <begin position="85"/>
        <end position="293"/>
    </location>
</feature>
<keyword evidence="13" id="KW-1185">Reference proteome</keyword>
<evidence type="ECO:0000256" key="1">
    <source>
        <dbReference type="ARBA" id="ARBA00011245"/>
    </source>
</evidence>
<evidence type="ECO:0000256" key="6">
    <source>
        <dbReference type="ARBA" id="ARBA00066629"/>
    </source>
</evidence>
<evidence type="ECO:0000256" key="3">
    <source>
        <dbReference type="ARBA" id="ARBA00022741"/>
    </source>
</evidence>
<dbReference type="InterPro" id="IPR042099">
    <property type="entry name" value="ANL_N_sf"/>
</dbReference>
<evidence type="ECO:0000256" key="9">
    <source>
        <dbReference type="PIRNR" id="PIRNR006444"/>
    </source>
</evidence>
<evidence type="ECO:0000313" key="13">
    <source>
        <dbReference type="Proteomes" id="UP000295110"/>
    </source>
</evidence>
<feature type="domain" description="AMP-dependent ligase C-terminal" evidence="11">
    <location>
        <begin position="339"/>
        <end position="430"/>
    </location>
</feature>
<dbReference type="InterPro" id="IPR049623">
    <property type="entry name" value="PA_CoA_lig_proteobact_actino"/>
</dbReference>
<reference evidence="12 13" key="1">
    <citation type="submission" date="2019-03" db="EMBL/GenBank/DDBJ databases">
        <title>Genomic Encyclopedia of Type Strains, Phase IV (KMG-IV): sequencing the most valuable type-strain genomes for metagenomic binning, comparative biology and taxonomic classification.</title>
        <authorList>
            <person name="Goeker M."/>
        </authorList>
    </citation>
    <scope>NUCLEOTIDE SEQUENCE [LARGE SCALE GENOMIC DNA]</scope>
    <source>
        <strain evidence="12 13">DSM 654</strain>
    </source>
</reference>
<dbReference type="GO" id="GO:0047475">
    <property type="term" value="F:phenylacetate-CoA ligase activity"/>
    <property type="evidence" value="ECO:0007669"/>
    <property type="project" value="UniProtKB-EC"/>
</dbReference>
<dbReference type="EMBL" id="SMBU01000041">
    <property type="protein sequence ID" value="TCU88291.1"/>
    <property type="molecule type" value="Genomic_DNA"/>
</dbReference>
<dbReference type="RefSeq" id="WP_132576093.1">
    <property type="nucleotide sequence ID" value="NZ_CBCSGL010000093.1"/>
</dbReference>
<dbReference type="UniPathway" id="UPA00930"/>
<dbReference type="NCBIfam" id="TIGR02155">
    <property type="entry name" value="PA_CoA_ligase"/>
    <property type="match status" value="1"/>
</dbReference>
<comment type="subunit">
    <text evidence="1">Monomer.</text>
</comment>
<dbReference type="GO" id="GO:0010124">
    <property type="term" value="P:phenylacetate catabolic process"/>
    <property type="evidence" value="ECO:0007669"/>
    <property type="project" value="UniProtKB-UniRule"/>
</dbReference>
<dbReference type="InterPro" id="IPR028154">
    <property type="entry name" value="AMP-dep_Lig_C"/>
</dbReference>
<name>A0A4V2VPB3_ROSSA</name>
<comment type="caution">
    <text evidence="12">The sequence shown here is derived from an EMBL/GenBank/DDBJ whole genome shotgun (WGS) entry which is preliminary data.</text>
</comment>
<dbReference type="PANTHER" id="PTHR43439">
    <property type="entry name" value="PHENYLACETATE-COENZYME A LIGASE"/>
    <property type="match status" value="1"/>
</dbReference>
<keyword evidence="3 9" id="KW-0547">Nucleotide-binding</keyword>
<evidence type="ECO:0000259" key="11">
    <source>
        <dbReference type="Pfam" id="PF14535"/>
    </source>
</evidence>
<dbReference type="GO" id="GO:0000166">
    <property type="term" value="F:nucleotide binding"/>
    <property type="evidence" value="ECO:0007669"/>
    <property type="project" value="UniProtKB-KW"/>
</dbReference>
<proteinExistence type="inferred from homology"/>
<dbReference type="InterPro" id="IPR051414">
    <property type="entry name" value="Adenylate-forming_Reductase"/>
</dbReference>
<evidence type="ECO:0000256" key="7">
    <source>
        <dbReference type="ARBA" id="ARBA00068695"/>
    </source>
</evidence>
<organism evidence="12 13">
    <name type="scientific">Roseateles saccharophilus</name>
    <name type="common">Pseudomonas saccharophila</name>
    <dbReference type="NCBI Taxonomy" id="304"/>
    <lineage>
        <taxon>Bacteria</taxon>
        <taxon>Pseudomonadati</taxon>
        <taxon>Pseudomonadota</taxon>
        <taxon>Betaproteobacteria</taxon>
        <taxon>Burkholderiales</taxon>
        <taxon>Sphaerotilaceae</taxon>
        <taxon>Roseateles</taxon>
    </lineage>
</organism>
<dbReference type="InterPro" id="IPR000873">
    <property type="entry name" value="AMP-dep_synth/lig_dom"/>
</dbReference>
<dbReference type="Pfam" id="PF00501">
    <property type="entry name" value="AMP-binding"/>
    <property type="match status" value="1"/>
</dbReference>
<evidence type="ECO:0000259" key="10">
    <source>
        <dbReference type="Pfam" id="PF00501"/>
    </source>
</evidence>
<protein>
    <recommendedName>
        <fullName evidence="7 9">Phenylacetate-coenzyme A ligase</fullName>
        <ecNumber evidence="6 9">6.2.1.30</ecNumber>
    </recommendedName>
    <alternativeName>
        <fullName evidence="8 9">Phenylacetyl-CoA ligase</fullName>
    </alternativeName>
</protein>
<dbReference type="Gene3D" id="3.40.50.12780">
    <property type="entry name" value="N-terminal domain of ligase-like"/>
    <property type="match status" value="1"/>
</dbReference>
<dbReference type="AlphaFoldDB" id="A0A4V2VPB3"/>
<dbReference type="Pfam" id="PF14535">
    <property type="entry name" value="AMP-binding_C_2"/>
    <property type="match status" value="1"/>
</dbReference>